<organism evidence="1 2">
    <name type="scientific">Streptomyces fuscichromogenes</name>
    <dbReference type="NCBI Taxonomy" id="1324013"/>
    <lineage>
        <taxon>Bacteria</taxon>
        <taxon>Bacillati</taxon>
        <taxon>Actinomycetota</taxon>
        <taxon>Actinomycetes</taxon>
        <taxon>Kitasatosporales</taxon>
        <taxon>Streptomycetaceae</taxon>
        <taxon>Streptomyces</taxon>
    </lineage>
</organism>
<dbReference type="RefSeq" id="WP_189268687.1">
    <property type="nucleotide sequence ID" value="NZ_BMML01000033.1"/>
</dbReference>
<sequence>MPSMTALPTFISRPASVDAEIGPRTAGALYQNSTGAYEVLAVVRDSECASGLLKRSARWAVIIRNVLRPDTEPYAVGDVWTTSDHLVREGKTPSSFASAA</sequence>
<evidence type="ECO:0000313" key="1">
    <source>
        <dbReference type="EMBL" id="GGN41228.1"/>
    </source>
</evidence>
<reference evidence="1" key="1">
    <citation type="journal article" date="2014" name="Int. J. Syst. Evol. Microbiol.">
        <title>Complete genome sequence of Corynebacterium casei LMG S-19264T (=DSM 44701T), isolated from a smear-ripened cheese.</title>
        <authorList>
            <consortium name="US DOE Joint Genome Institute (JGI-PGF)"/>
            <person name="Walter F."/>
            <person name="Albersmeier A."/>
            <person name="Kalinowski J."/>
            <person name="Ruckert C."/>
        </authorList>
    </citation>
    <scope>NUCLEOTIDE SEQUENCE</scope>
    <source>
        <strain evidence="1">CGMCC 4.7110</strain>
    </source>
</reference>
<name>A0A917XN36_9ACTN</name>
<accession>A0A917XN36</accession>
<evidence type="ECO:0000313" key="2">
    <source>
        <dbReference type="Proteomes" id="UP000653411"/>
    </source>
</evidence>
<comment type="caution">
    <text evidence="1">The sequence shown here is derived from an EMBL/GenBank/DDBJ whole genome shotgun (WGS) entry which is preliminary data.</text>
</comment>
<dbReference type="Proteomes" id="UP000653411">
    <property type="component" value="Unassembled WGS sequence"/>
</dbReference>
<reference evidence="1" key="2">
    <citation type="submission" date="2020-09" db="EMBL/GenBank/DDBJ databases">
        <authorList>
            <person name="Sun Q."/>
            <person name="Zhou Y."/>
        </authorList>
    </citation>
    <scope>NUCLEOTIDE SEQUENCE</scope>
    <source>
        <strain evidence="1">CGMCC 4.7110</strain>
    </source>
</reference>
<proteinExistence type="predicted"/>
<protein>
    <submittedName>
        <fullName evidence="1">Uncharacterized protein</fullName>
    </submittedName>
</protein>
<dbReference type="AlphaFoldDB" id="A0A917XN36"/>
<keyword evidence="2" id="KW-1185">Reference proteome</keyword>
<dbReference type="EMBL" id="BMML01000033">
    <property type="protein sequence ID" value="GGN41228.1"/>
    <property type="molecule type" value="Genomic_DNA"/>
</dbReference>
<gene>
    <name evidence="1" type="ORF">GCM10011578_089290</name>
</gene>